<reference evidence="10" key="1">
    <citation type="submission" date="2019-03" db="EMBL/GenBank/DDBJ databases">
        <title>Long read genome sequence of the mycoparasitic Pythium oligandrum ATCC 38472 isolated from sugarbeet rhizosphere.</title>
        <authorList>
            <person name="Gaulin E."/>
        </authorList>
    </citation>
    <scope>NUCLEOTIDE SEQUENCE</scope>
    <source>
        <strain evidence="10">ATCC 38472_TT</strain>
    </source>
</reference>
<dbReference type="GO" id="GO:0005509">
    <property type="term" value="F:calcium ion binding"/>
    <property type="evidence" value="ECO:0007669"/>
    <property type="project" value="InterPro"/>
</dbReference>
<comment type="subcellular location">
    <subcellularLocation>
        <location evidence="1">Cell membrane</location>
        <topology evidence="1">Multi-pass membrane protein</topology>
    </subcellularLocation>
</comment>
<dbReference type="Proteomes" id="UP000794436">
    <property type="component" value="Unassembled WGS sequence"/>
</dbReference>
<evidence type="ECO:0000313" key="10">
    <source>
        <dbReference type="EMBL" id="TMW67686.1"/>
    </source>
</evidence>
<feature type="transmembrane region" description="Helical" evidence="8">
    <location>
        <begin position="124"/>
        <end position="143"/>
    </location>
</feature>
<dbReference type="GO" id="GO:0005886">
    <property type="term" value="C:plasma membrane"/>
    <property type="evidence" value="ECO:0007669"/>
    <property type="project" value="UniProtKB-SubCell"/>
</dbReference>
<feature type="region of interest" description="Disordered" evidence="7">
    <location>
        <begin position="976"/>
        <end position="1014"/>
    </location>
</feature>
<proteinExistence type="predicted"/>
<dbReference type="AlphaFoldDB" id="A0A8K1CQ04"/>
<keyword evidence="11" id="KW-1185">Reference proteome</keyword>
<feature type="domain" description="EF-hand" evidence="9">
    <location>
        <begin position="926"/>
        <end position="961"/>
    </location>
</feature>
<dbReference type="Gene3D" id="1.10.238.10">
    <property type="entry name" value="EF-hand"/>
    <property type="match status" value="1"/>
</dbReference>
<dbReference type="PROSITE" id="PS00018">
    <property type="entry name" value="EF_HAND_1"/>
    <property type="match status" value="1"/>
</dbReference>
<name>A0A8K1CQ04_PYTOL</name>
<feature type="transmembrane region" description="Helical" evidence="8">
    <location>
        <begin position="229"/>
        <end position="248"/>
    </location>
</feature>
<evidence type="ECO:0000256" key="2">
    <source>
        <dbReference type="ARBA" id="ARBA00022475"/>
    </source>
</evidence>
<feature type="compositionally biased region" description="Polar residues" evidence="7">
    <location>
        <begin position="989"/>
        <end position="1014"/>
    </location>
</feature>
<dbReference type="OrthoDB" id="26525at2759"/>
<dbReference type="CDD" id="cd00051">
    <property type="entry name" value="EFh"/>
    <property type="match status" value="1"/>
</dbReference>
<dbReference type="PANTHER" id="PTHR30509:SF9">
    <property type="entry name" value="MULTIDRUG RESISTANCE PROTEIN MDTO"/>
    <property type="match status" value="1"/>
</dbReference>
<evidence type="ECO:0000256" key="7">
    <source>
        <dbReference type="SAM" id="MobiDB-lite"/>
    </source>
</evidence>
<evidence type="ECO:0000256" key="4">
    <source>
        <dbReference type="ARBA" id="ARBA00022837"/>
    </source>
</evidence>
<evidence type="ECO:0000256" key="5">
    <source>
        <dbReference type="ARBA" id="ARBA00022989"/>
    </source>
</evidence>
<dbReference type="PROSITE" id="PS50222">
    <property type="entry name" value="EF_HAND_2"/>
    <property type="match status" value="2"/>
</dbReference>
<feature type="transmembrane region" description="Helical" evidence="8">
    <location>
        <begin position="268"/>
        <end position="293"/>
    </location>
</feature>
<feature type="transmembrane region" description="Helical" evidence="8">
    <location>
        <begin position="94"/>
        <end position="112"/>
    </location>
</feature>
<dbReference type="InterPro" id="IPR018247">
    <property type="entry name" value="EF_Hand_1_Ca_BS"/>
</dbReference>
<feature type="transmembrane region" description="Helical" evidence="8">
    <location>
        <begin position="155"/>
        <end position="175"/>
    </location>
</feature>
<feature type="compositionally biased region" description="Basic residues" evidence="7">
    <location>
        <begin position="42"/>
        <end position="53"/>
    </location>
</feature>
<keyword evidence="5 8" id="KW-1133">Transmembrane helix</keyword>
<dbReference type="SMART" id="SM00054">
    <property type="entry name" value="EFh"/>
    <property type="match status" value="2"/>
</dbReference>
<dbReference type="Pfam" id="PF13499">
    <property type="entry name" value="EF-hand_7"/>
    <property type="match status" value="1"/>
</dbReference>
<dbReference type="InterPro" id="IPR011992">
    <property type="entry name" value="EF-hand-dom_pair"/>
</dbReference>
<feature type="transmembrane region" description="Helical" evidence="8">
    <location>
        <begin position="613"/>
        <end position="633"/>
    </location>
</feature>
<feature type="transmembrane region" description="Helical" evidence="8">
    <location>
        <begin position="639"/>
        <end position="656"/>
    </location>
</feature>
<dbReference type="SUPFAM" id="SSF47473">
    <property type="entry name" value="EF-hand"/>
    <property type="match status" value="1"/>
</dbReference>
<sequence>MTPPREKPIDEEEAEVAAPEQMDVEVDIDADPYSSVSTPRMKATKSMRIRMHKQKSDPSGMRPKHIPHKFVSKVKRKIKHLGNPRVAFRTDLRLAVRIALGVLLAGVAQTRAPEGSSKHWFFMPESYIIGGLNWAAIMVIFAASRTIGGAIQQMWQIAVGMVIALLFNMLMFSLIPMNQEKLIKASLNLRGEDYWISVQDWGHVVPLLLAFTFIVFLSPMEENVKKFAVSTNLYFMLTIVSPMNPIYPTQLKETGPGWFSVHNLVQNFAWYSVVGIIGTFISLATMVLPYPLVAIRMLKNHIHDSPFEIREILNVIVDTYCFRARDIREMDFFQLKLDRLMKAAQKRLETMQELLDDSWWEEIVGGGWLFRFNKTVAKQYIRLYAKLLIDLQAMRLAIEKEACASSHSKIMSQLQRRIYLLQVETNDLLEAIAANVLTGSRAMPTSEFNHLELSLENLLHKYTRIYGDLLSTHQTSRDVSSSMPMNLFLYSFHTLVQTLFEFERTFNEKNYSSRYRMMNFLKLAVRSFCTRASYPRSRIIFTARTTVAVFVGVVFSTFIFGFSSTVPNAIAMVAQYRIGGTYGNIVNRISGLIAGTVIPSIFSFFICKSPSNILYNAINNIVLFVWTSLSMYVYYSGSYISSAGMISAFMAASVLIDHSCRSQTGFKALSYSSLTENSLGILILLLLEAIFQPQSARKLVRKNISDFLSEYSDCLDKILRHHMAMERGISDHEGMTVLDTAAVKELRRLLMGTLATKLEDQTMLLKDAALEPDLWRHEFSHVKYTHVHQMCETLLSNLRILLDLVDWHESRRVSRVDITLQQPTPIGSKRFFNTVNPSTRRVLDQEWCKAQDDMVGALSSALDTLVALYSEQFSNTNAEDTAIFMQMKEAFRLADVHRHGEVDASELAVLLERLLPYQSVQENKPRLDQYVAEFMRLVDRDGNGKISYTEFMDALNRGFRLELEIYEEVDPTTGLFRQASSVESEESRSLQSKESGESDATTAPSTGRSVITTANGPSFSPLISSTSVARLPASSRTDVSLRPDTLLNVESFPIKDAARKLREAYGAYLIVETKAHHVAVEDFILMSCLITTMDEIAAALTTLSSLAAT</sequence>
<keyword evidence="4" id="KW-0106">Calcium</keyword>
<feature type="domain" description="EF-hand" evidence="9">
    <location>
        <begin position="882"/>
        <end position="917"/>
    </location>
</feature>
<keyword evidence="6 8" id="KW-0472">Membrane</keyword>
<evidence type="ECO:0000256" key="1">
    <source>
        <dbReference type="ARBA" id="ARBA00004651"/>
    </source>
</evidence>
<feature type="transmembrane region" description="Helical" evidence="8">
    <location>
        <begin position="585"/>
        <end position="606"/>
    </location>
</feature>
<evidence type="ECO:0000256" key="8">
    <source>
        <dbReference type="SAM" id="Phobius"/>
    </source>
</evidence>
<gene>
    <name evidence="10" type="ORF">Poli38472_011306</name>
</gene>
<feature type="region of interest" description="Disordered" evidence="7">
    <location>
        <begin position="1"/>
        <end position="65"/>
    </location>
</feature>
<dbReference type="EMBL" id="SPLM01000004">
    <property type="protein sequence ID" value="TMW67686.1"/>
    <property type="molecule type" value="Genomic_DNA"/>
</dbReference>
<feature type="transmembrane region" description="Helical" evidence="8">
    <location>
        <begin position="668"/>
        <end position="691"/>
    </location>
</feature>
<evidence type="ECO:0000256" key="3">
    <source>
        <dbReference type="ARBA" id="ARBA00022692"/>
    </source>
</evidence>
<dbReference type="PANTHER" id="PTHR30509">
    <property type="entry name" value="P-HYDROXYBENZOIC ACID EFFLUX PUMP SUBUNIT-RELATED"/>
    <property type="match status" value="1"/>
</dbReference>
<organism evidence="10 11">
    <name type="scientific">Pythium oligandrum</name>
    <name type="common">Mycoparasitic fungus</name>
    <dbReference type="NCBI Taxonomy" id="41045"/>
    <lineage>
        <taxon>Eukaryota</taxon>
        <taxon>Sar</taxon>
        <taxon>Stramenopiles</taxon>
        <taxon>Oomycota</taxon>
        <taxon>Peronosporomycetes</taxon>
        <taxon>Pythiales</taxon>
        <taxon>Pythiaceae</taxon>
        <taxon>Pythium</taxon>
    </lineage>
</organism>
<dbReference type="InterPro" id="IPR002048">
    <property type="entry name" value="EF_hand_dom"/>
</dbReference>
<accession>A0A8K1CQ04</accession>
<evidence type="ECO:0000259" key="9">
    <source>
        <dbReference type="PROSITE" id="PS50222"/>
    </source>
</evidence>
<evidence type="ECO:0000256" key="6">
    <source>
        <dbReference type="ARBA" id="ARBA00023136"/>
    </source>
</evidence>
<comment type="caution">
    <text evidence="10">The sequence shown here is derived from an EMBL/GenBank/DDBJ whole genome shotgun (WGS) entry which is preliminary data.</text>
</comment>
<feature type="transmembrane region" description="Helical" evidence="8">
    <location>
        <begin position="195"/>
        <end position="217"/>
    </location>
</feature>
<keyword evidence="3 8" id="KW-0812">Transmembrane</keyword>
<keyword evidence="2" id="KW-1003">Cell membrane</keyword>
<feature type="transmembrane region" description="Helical" evidence="8">
    <location>
        <begin position="541"/>
        <end position="565"/>
    </location>
</feature>
<evidence type="ECO:0000313" key="11">
    <source>
        <dbReference type="Proteomes" id="UP000794436"/>
    </source>
</evidence>
<protein>
    <recommendedName>
        <fullName evidence="9">EF-hand domain-containing protein</fullName>
    </recommendedName>
</protein>